<evidence type="ECO:0000313" key="3">
    <source>
        <dbReference type="Proteomes" id="UP000683507"/>
    </source>
</evidence>
<sequence>MTTATCSYEVESLGNGEFEIKMIADLAEGYHTYSQFMEVGAGPYPTWLQFDENENIEIGEASEEGFYTEYDPVWEMDVTQFADQAIFVQKVKVTGELPQTLSGKITYQTCDAEKCVLFDEFFEVDLK</sequence>
<feature type="domain" description="Thiol:disulfide interchange protein DsbD N-terminal" evidence="1">
    <location>
        <begin position="15"/>
        <end position="117"/>
    </location>
</feature>
<dbReference type="RefSeq" id="WP_258540373.1">
    <property type="nucleotide sequence ID" value="NZ_OU015584.1"/>
</dbReference>
<organism evidence="2 3">
    <name type="scientific">Parvicella tangerina</name>
    <dbReference type="NCBI Taxonomy" id="2829795"/>
    <lineage>
        <taxon>Bacteria</taxon>
        <taxon>Pseudomonadati</taxon>
        <taxon>Bacteroidota</taxon>
        <taxon>Flavobacteriia</taxon>
        <taxon>Flavobacteriales</taxon>
        <taxon>Parvicellaceae</taxon>
        <taxon>Parvicella</taxon>
    </lineage>
</organism>
<evidence type="ECO:0000259" key="1">
    <source>
        <dbReference type="Pfam" id="PF11412"/>
    </source>
</evidence>
<proteinExistence type="predicted"/>
<name>A0A916JKA6_9FLAO</name>
<dbReference type="Proteomes" id="UP000683507">
    <property type="component" value="Chromosome"/>
</dbReference>
<dbReference type="Pfam" id="PF11412">
    <property type="entry name" value="DsbD_N"/>
    <property type="match status" value="1"/>
</dbReference>
<accession>A0A916JKA6</accession>
<dbReference type="EMBL" id="OU015584">
    <property type="protein sequence ID" value="CAG5076522.1"/>
    <property type="molecule type" value="Genomic_DNA"/>
</dbReference>
<dbReference type="KEGG" id="ptan:CRYO30217_00128"/>
<dbReference type="InterPro" id="IPR028250">
    <property type="entry name" value="DsbDN"/>
</dbReference>
<gene>
    <name evidence="2" type="ORF">CRYO30217_00128</name>
</gene>
<dbReference type="AlphaFoldDB" id="A0A916JKA6"/>
<evidence type="ECO:0000313" key="2">
    <source>
        <dbReference type="EMBL" id="CAG5076522.1"/>
    </source>
</evidence>
<reference evidence="2" key="1">
    <citation type="submission" date="2021-04" db="EMBL/GenBank/DDBJ databases">
        <authorList>
            <person name="Rodrigo-Torres L."/>
            <person name="Arahal R. D."/>
            <person name="Lucena T."/>
        </authorList>
    </citation>
    <scope>NUCLEOTIDE SEQUENCE</scope>
    <source>
        <strain evidence="2">AS29M-1</strain>
    </source>
</reference>
<protein>
    <recommendedName>
        <fullName evidence="1">Thiol:disulfide interchange protein DsbD N-terminal domain-containing protein</fullName>
    </recommendedName>
</protein>
<keyword evidence="3" id="KW-1185">Reference proteome</keyword>